<evidence type="ECO:0000313" key="2">
    <source>
        <dbReference type="EMBL" id="ABB27555.1"/>
    </source>
</evidence>
<dbReference type="AlphaFoldDB" id="Q3ATX0"/>
<protein>
    <recommendedName>
        <fullName evidence="1">DUF2281 domain-containing protein</fullName>
    </recommendedName>
</protein>
<accession>Q3ATX0</accession>
<dbReference type="KEGG" id="cch:Cag_0279"/>
<feature type="domain" description="DUF2281" evidence="1">
    <location>
        <begin position="5"/>
        <end position="66"/>
    </location>
</feature>
<dbReference type="Pfam" id="PF10047">
    <property type="entry name" value="DUF2281"/>
    <property type="match status" value="1"/>
</dbReference>
<name>Q3ATX0_CHLCH</name>
<dbReference type="STRING" id="340177.Cag_0279"/>
<dbReference type="OrthoDB" id="9801704at2"/>
<organism evidence="2">
    <name type="scientific">Chlorobium chlorochromatii (strain CaD3)</name>
    <dbReference type="NCBI Taxonomy" id="340177"/>
    <lineage>
        <taxon>Bacteria</taxon>
        <taxon>Pseudomonadati</taxon>
        <taxon>Chlorobiota</taxon>
        <taxon>Chlorobiia</taxon>
        <taxon>Chlorobiales</taxon>
        <taxon>Chlorobiaceae</taxon>
        <taxon>Chlorobium/Pelodictyon group</taxon>
        <taxon>Chlorobium</taxon>
    </lineage>
</organism>
<dbReference type="InterPro" id="IPR018739">
    <property type="entry name" value="DUF2281"/>
</dbReference>
<sequence>MNNVQLYTEISLLPASLKQEVKDFVDFLKTKSQSKSKITEREFGCAKGLFTIHDDFDEPLDDFKEYM</sequence>
<reference evidence="2" key="1">
    <citation type="submission" date="2005-08" db="EMBL/GenBank/DDBJ databases">
        <title>Complete sequence of Chlorobium chlorochromatii CaD3.</title>
        <authorList>
            <person name="Copeland A."/>
            <person name="Lucas S."/>
            <person name="Lapidus A."/>
            <person name="Barry K."/>
            <person name="Detter J.C."/>
            <person name="Glavina T."/>
            <person name="Hammon N."/>
            <person name="Israni S."/>
            <person name="Pitluck S."/>
            <person name="Bryant D."/>
            <person name="Schmutz J."/>
            <person name="Larimer F."/>
            <person name="Land M."/>
            <person name="Kyrpides N."/>
            <person name="Ivanova N."/>
            <person name="Richardson P."/>
        </authorList>
    </citation>
    <scope>NUCLEOTIDE SEQUENCE [LARGE SCALE GENOMIC DNA]</scope>
    <source>
        <strain evidence="2">CaD3</strain>
    </source>
</reference>
<dbReference type="EMBL" id="CP000108">
    <property type="protein sequence ID" value="ABB27555.1"/>
    <property type="molecule type" value="Genomic_DNA"/>
</dbReference>
<gene>
    <name evidence="2" type="ordered locus">Cag_0279</name>
</gene>
<dbReference type="HOGENOM" id="CLU_163140_9_2_10"/>
<evidence type="ECO:0000259" key="1">
    <source>
        <dbReference type="Pfam" id="PF10047"/>
    </source>
</evidence>
<proteinExistence type="predicted"/>